<evidence type="ECO:0000313" key="3">
    <source>
        <dbReference type="Proteomes" id="UP000285146"/>
    </source>
</evidence>
<evidence type="ECO:0000313" key="2">
    <source>
        <dbReference type="EMBL" id="ROW07109.1"/>
    </source>
</evidence>
<accession>A0A423WUQ2</accession>
<protein>
    <submittedName>
        <fullName evidence="2">Uncharacterized protein</fullName>
    </submittedName>
</protein>
<comment type="caution">
    <text evidence="2">The sequence shown here is derived from an EMBL/GenBank/DDBJ whole genome shotgun (WGS) entry which is preliminary data.</text>
</comment>
<name>A0A423WUQ2_9PEZI</name>
<dbReference type="InParanoid" id="A0A423WUQ2"/>
<keyword evidence="3" id="KW-1185">Reference proteome</keyword>
<dbReference type="EMBL" id="LKEB01000039">
    <property type="protein sequence ID" value="ROW07109.1"/>
    <property type="molecule type" value="Genomic_DNA"/>
</dbReference>
<proteinExistence type="predicted"/>
<dbReference type="Proteomes" id="UP000285146">
    <property type="component" value="Unassembled WGS sequence"/>
</dbReference>
<organism evidence="2 3">
    <name type="scientific">Cytospora leucostoma</name>
    <dbReference type="NCBI Taxonomy" id="1230097"/>
    <lineage>
        <taxon>Eukaryota</taxon>
        <taxon>Fungi</taxon>
        <taxon>Dikarya</taxon>
        <taxon>Ascomycota</taxon>
        <taxon>Pezizomycotina</taxon>
        <taxon>Sordariomycetes</taxon>
        <taxon>Sordariomycetidae</taxon>
        <taxon>Diaporthales</taxon>
        <taxon>Cytosporaceae</taxon>
        <taxon>Cytospora</taxon>
    </lineage>
</organism>
<dbReference type="AlphaFoldDB" id="A0A423WUQ2"/>
<sequence>MALAHLKRADVSPGQSDLYGAKPRDYEASRQHAVHGDTLSVSTHSGFTNAA</sequence>
<reference evidence="2 3" key="1">
    <citation type="submission" date="2015-09" db="EMBL/GenBank/DDBJ databases">
        <title>Host preference determinants of Valsa canker pathogens revealed by comparative genomics.</title>
        <authorList>
            <person name="Yin Z."/>
            <person name="Huang L."/>
        </authorList>
    </citation>
    <scope>NUCLEOTIDE SEQUENCE [LARGE SCALE GENOMIC DNA]</scope>
    <source>
        <strain evidence="2 3">SXYLt</strain>
    </source>
</reference>
<gene>
    <name evidence="2" type="ORF">VPNG_07352</name>
</gene>
<evidence type="ECO:0000256" key="1">
    <source>
        <dbReference type="SAM" id="MobiDB-lite"/>
    </source>
</evidence>
<feature type="compositionally biased region" description="Polar residues" evidence="1">
    <location>
        <begin position="39"/>
        <end position="51"/>
    </location>
</feature>
<feature type="region of interest" description="Disordered" evidence="1">
    <location>
        <begin position="1"/>
        <end position="51"/>
    </location>
</feature>